<evidence type="ECO:0000313" key="1">
    <source>
        <dbReference type="EMBL" id="KAG4418252.1"/>
    </source>
</evidence>
<name>A0A8H7TEM8_9HELO</name>
<keyword evidence="2" id="KW-1185">Reference proteome</keyword>
<dbReference type="AlphaFoldDB" id="A0A8H7TEM8"/>
<reference evidence="1" key="1">
    <citation type="submission" date="2021-02" db="EMBL/GenBank/DDBJ databases">
        <title>Genome sequence Cadophora malorum strain M34.</title>
        <authorList>
            <person name="Stefanovic E."/>
            <person name="Vu D."/>
            <person name="Scully C."/>
            <person name="Dijksterhuis J."/>
            <person name="Roader J."/>
            <person name="Houbraken J."/>
        </authorList>
    </citation>
    <scope>NUCLEOTIDE SEQUENCE</scope>
    <source>
        <strain evidence="1">M34</strain>
    </source>
</reference>
<sequence length="106" mass="11800">MQPTPPKARNARHTAYKKSPKKLTTVHKIAAPISPLSPSSPLSRLSLPMEKAATTEPYIIDFGVHEGKLLTDVPKSWISWVKGKIFNGGFEGSQYDELREALRELD</sequence>
<protein>
    <submittedName>
        <fullName evidence="1">Uncharacterized protein</fullName>
    </submittedName>
</protein>
<comment type="caution">
    <text evidence="1">The sequence shown here is derived from an EMBL/GenBank/DDBJ whole genome shotgun (WGS) entry which is preliminary data.</text>
</comment>
<proteinExistence type="predicted"/>
<dbReference type="OrthoDB" id="3513191at2759"/>
<accession>A0A8H7TEM8</accession>
<dbReference type="Proteomes" id="UP000664132">
    <property type="component" value="Unassembled WGS sequence"/>
</dbReference>
<gene>
    <name evidence="1" type="ORF">IFR04_008610</name>
</gene>
<organism evidence="1 2">
    <name type="scientific">Cadophora malorum</name>
    <dbReference type="NCBI Taxonomy" id="108018"/>
    <lineage>
        <taxon>Eukaryota</taxon>
        <taxon>Fungi</taxon>
        <taxon>Dikarya</taxon>
        <taxon>Ascomycota</taxon>
        <taxon>Pezizomycotina</taxon>
        <taxon>Leotiomycetes</taxon>
        <taxon>Helotiales</taxon>
        <taxon>Ploettnerulaceae</taxon>
        <taxon>Cadophora</taxon>
    </lineage>
</organism>
<dbReference type="EMBL" id="JAFJYH010000133">
    <property type="protein sequence ID" value="KAG4418252.1"/>
    <property type="molecule type" value="Genomic_DNA"/>
</dbReference>
<evidence type="ECO:0000313" key="2">
    <source>
        <dbReference type="Proteomes" id="UP000664132"/>
    </source>
</evidence>